<reference evidence="1 2" key="1">
    <citation type="submission" date="2021-08" db="EMBL/GenBank/DDBJ databases">
        <title>Draft Genome Sequence of Phanerochaete sordida strain YK-624.</title>
        <authorList>
            <person name="Mori T."/>
            <person name="Dohra H."/>
            <person name="Suzuki T."/>
            <person name="Kawagishi H."/>
            <person name="Hirai H."/>
        </authorList>
    </citation>
    <scope>NUCLEOTIDE SEQUENCE [LARGE SCALE GENOMIC DNA]</scope>
    <source>
        <strain evidence="1 2">YK-624</strain>
    </source>
</reference>
<proteinExistence type="predicted"/>
<keyword evidence="2" id="KW-1185">Reference proteome</keyword>
<accession>A0A9P3GS73</accession>
<dbReference type="Proteomes" id="UP000703269">
    <property type="component" value="Unassembled WGS sequence"/>
</dbReference>
<comment type="caution">
    <text evidence="1">The sequence shown here is derived from an EMBL/GenBank/DDBJ whole genome shotgun (WGS) entry which is preliminary data.</text>
</comment>
<gene>
    <name evidence="1" type="ORF">PsYK624_156430</name>
</gene>
<evidence type="ECO:0000313" key="1">
    <source>
        <dbReference type="EMBL" id="GJE99389.1"/>
    </source>
</evidence>
<organism evidence="1 2">
    <name type="scientific">Phanerochaete sordida</name>
    <dbReference type="NCBI Taxonomy" id="48140"/>
    <lineage>
        <taxon>Eukaryota</taxon>
        <taxon>Fungi</taxon>
        <taxon>Dikarya</taxon>
        <taxon>Basidiomycota</taxon>
        <taxon>Agaricomycotina</taxon>
        <taxon>Agaricomycetes</taxon>
        <taxon>Polyporales</taxon>
        <taxon>Phanerochaetaceae</taxon>
        <taxon>Phanerochaete</taxon>
    </lineage>
</organism>
<name>A0A9P3GS73_9APHY</name>
<dbReference type="AlphaFoldDB" id="A0A9P3GS73"/>
<dbReference type="EMBL" id="BPQB01000108">
    <property type="protein sequence ID" value="GJE99389.1"/>
    <property type="molecule type" value="Genomic_DNA"/>
</dbReference>
<evidence type="ECO:0000313" key="2">
    <source>
        <dbReference type="Proteomes" id="UP000703269"/>
    </source>
</evidence>
<protein>
    <submittedName>
        <fullName evidence="1">Uncharacterized protein</fullName>
    </submittedName>
</protein>
<sequence length="93" mass="10940">MLVGAKYLSKDVISIQTCIASMTVDCVPAPADTPVSGLSDTPLAGHDIRDRLLHYLRHYRPMRTRRRRRARRNLQSDLRLQWRRHFRTARRQS</sequence>